<comment type="similarity">
    <text evidence="1">Belongs to the glycosyltransferase 2 family.</text>
</comment>
<evidence type="ECO:0000256" key="4">
    <source>
        <dbReference type="SAM" id="MobiDB-lite"/>
    </source>
</evidence>
<evidence type="ECO:0000313" key="7">
    <source>
        <dbReference type="Proteomes" id="UP000249185"/>
    </source>
</evidence>
<proteinExistence type="inferred from homology"/>
<organism evidence="6 7">
    <name type="scientific">Rhodovulum sulfidophilum</name>
    <name type="common">Rhodobacter sulfidophilus</name>
    <dbReference type="NCBI Taxonomy" id="35806"/>
    <lineage>
        <taxon>Bacteria</taxon>
        <taxon>Pseudomonadati</taxon>
        <taxon>Pseudomonadota</taxon>
        <taxon>Alphaproteobacteria</taxon>
        <taxon>Rhodobacterales</taxon>
        <taxon>Paracoccaceae</taxon>
        <taxon>Rhodovulum</taxon>
    </lineage>
</organism>
<dbReference type="PANTHER" id="PTHR43685:SF5">
    <property type="entry name" value="GLYCOSYLTRANSFERASE EPSE-RELATED"/>
    <property type="match status" value="1"/>
</dbReference>
<reference evidence="6 7" key="1">
    <citation type="submission" date="2017-08" db="EMBL/GenBank/DDBJ databases">
        <title>Infants hospitalized years apart are colonized by the same room-sourced microbial strains.</title>
        <authorList>
            <person name="Brooks B."/>
            <person name="Olm M.R."/>
            <person name="Firek B.A."/>
            <person name="Baker R."/>
            <person name="Thomas B.C."/>
            <person name="Morowitz M.J."/>
            <person name="Banfield J.F."/>
        </authorList>
    </citation>
    <scope>NUCLEOTIDE SEQUENCE [LARGE SCALE GENOMIC DNA]</scope>
    <source>
        <strain evidence="6">S2_005_002_R2_34</strain>
    </source>
</reference>
<dbReference type="InterPro" id="IPR050834">
    <property type="entry name" value="Glycosyltransf_2"/>
</dbReference>
<sequence length="888" mass="94377">MTSLPASGTGARASGPDPAAETPEGALAAFQDDLAAAAALEAEQRRRDAEVIALRVQIAEVENRHAALLGSTSWRLGSKLRRFAPAPAEEPFRPRLLRYRAPGLVASRSPEKVDRLIAAARAGSPEAALADLGRLRDNWKAAPEVRALCERAMVLIDGEAADPALRARALARLGALRHWGAGRDDGAEIAFLRRAIAATLPGGDAPDRFALNDWLSPDLALLGRPWVIDPAARIAEISGALGVLADVDLTRADAEGPARLDNLAASTPARSAGGARVSVILVARRATTLATSLGSLRAQSWDELEILVVDDATTDGTAALLAAAAAADPRVIPIRAETPMGLYAARNLALARASGDLVACLDAAAWAHPARIARQARALLGAKSAVASQGARLLTTDDLRFLRAPYATRLAAPDPAGLIFRREPVLERAGFWDGVALGGDEEFLARLRAIFGAKALASHDAPLTLARAGEDAPAVTLDQGAGRAYARLYRGRHAALTARRMGRTAARVPWPAEGPRPFATPPMILTGRPRRGARYDAILISDFRDAGGAATSNHEELLAQVRAGVKTAVVQVGRDGQDLDRPLNAGIQALIDAGQVDELTEGDGASAEVAVIRFPAIFSEPRRHVPELDVGALRVVVDQAPRRAAGAAPLYDIQAARRHITGWLGQPGDWAPIAPQVRAGLARDGGGDPLASEDWVSVIDVDAWSVERPAWRDSRPVIGRHGRDAAENWPARAGTIRAVYPEDGSTRVRVLGGATIPERILGARPRAWEVLSSGKVPPRDFLASIDFFVFFAPGERTGAFDGTILEAIASGCLAILPPSFESLYGEAALYCEPEEVQPLVKRYFADRAAYLARTEKATRIVRERFGHDQHIARLRRAMRGAPAIVAGE</sequence>
<dbReference type="SUPFAM" id="SSF53448">
    <property type="entry name" value="Nucleotide-diphospho-sugar transferases"/>
    <property type="match status" value="1"/>
</dbReference>
<gene>
    <name evidence="6" type="ORF">DI556_04395</name>
</gene>
<evidence type="ECO:0000259" key="5">
    <source>
        <dbReference type="Pfam" id="PF00535"/>
    </source>
</evidence>
<dbReference type="Proteomes" id="UP000249185">
    <property type="component" value="Unassembled WGS sequence"/>
</dbReference>
<dbReference type="PANTHER" id="PTHR43685">
    <property type="entry name" value="GLYCOSYLTRANSFERASE"/>
    <property type="match status" value="1"/>
</dbReference>
<keyword evidence="2" id="KW-0328">Glycosyltransferase</keyword>
<name>A0A2W5Q9J8_RHOSU</name>
<protein>
    <recommendedName>
        <fullName evidence="5">Glycosyltransferase 2-like domain-containing protein</fullName>
    </recommendedName>
</protein>
<keyword evidence="3" id="KW-0808">Transferase</keyword>
<dbReference type="EMBL" id="QFPW01000002">
    <property type="protein sequence ID" value="PZQ51413.1"/>
    <property type="molecule type" value="Genomic_DNA"/>
</dbReference>
<accession>A0A2W5Q9J8</accession>
<comment type="caution">
    <text evidence="6">The sequence shown here is derived from an EMBL/GenBank/DDBJ whole genome shotgun (WGS) entry which is preliminary data.</text>
</comment>
<evidence type="ECO:0000256" key="1">
    <source>
        <dbReference type="ARBA" id="ARBA00006739"/>
    </source>
</evidence>
<dbReference type="CDD" id="cd00761">
    <property type="entry name" value="Glyco_tranf_GTA_type"/>
    <property type="match status" value="1"/>
</dbReference>
<dbReference type="InterPro" id="IPR029044">
    <property type="entry name" value="Nucleotide-diphossugar_trans"/>
</dbReference>
<dbReference type="AlphaFoldDB" id="A0A2W5Q9J8"/>
<dbReference type="InterPro" id="IPR001173">
    <property type="entry name" value="Glyco_trans_2-like"/>
</dbReference>
<dbReference type="GO" id="GO:0016757">
    <property type="term" value="F:glycosyltransferase activity"/>
    <property type="evidence" value="ECO:0007669"/>
    <property type="project" value="UniProtKB-KW"/>
</dbReference>
<dbReference type="Pfam" id="PF00535">
    <property type="entry name" value="Glycos_transf_2"/>
    <property type="match status" value="1"/>
</dbReference>
<feature type="domain" description="Glycosyltransferase 2-like" evidence="5">
    <location>
        <begin position="282"/>
        <end position="384"/>
    </location>
</feature>
<evidence type="ECO:0000313" key="6">
    <source>
        <dbReference type="EMBL" id="PZQ51413.1"/>
    </source>
</evidence>
<feature type="region of interest" description="Disordered" evidence="4">
    <location>
        <begin position="1"/>
        <end position="25"/>
    </location>
</feature>
<evidence type="ECO:0000256" key="3">
    <source>
        <dbReference type="ARBA" id="ARBA00022679"/>
    </source>
</evidence>
<dbReference type="Gene3D" id="3.90.550.10">
    <property type="entry name" value="Spore Coat Polysaccharide Biosynthesis Protein SpsA, Chain A"/>
    <property type="match status" value="1"/>
</dbReference>
<evidence type="ECO:0000256" key="2">
    <source>
        <dbReference type="ARBA" id="ARBA00022676"/>
    </source>
</evidence>